<keyword evidence="4" id="KW-0597">Phosphoprotein</keyword>
<dbReference type="SMART" id="SM00761">
    <property type="entry name" value="HDAC_interact"/>
    <property type="match status" value="1"/>
</dbReference>
<dbReference type="GO" id="GO:0003714">
    <property type="term" value="F:transcription corepressor activity"/>
    <property type="evidence" value="ECO:0007669"/>
    <property type="project" value="InterPro"/>
</dbReference>
<dbReference type="GO" id="GO:0061629">
    <property type="term" value="F:RNA polymerase II-specific DNA-binding transcription factor binding"/>
    <property type="evidence" value="ECO:0007669"/>
    <property type="project" value="UniProtKB-ARBA"/>
</dbReference>
<reference evidence="21" key="2">
    <citation type="journal article" date="2023" name="BMC Genomics">
        <title>Pest status, molecular evolution, and epigenetic factors derived from the genome assembly of Frankliniella fusca, a thysanopteran phytovirus vector.</title>
        <authorList>
            <person name="Catto M.A."/>
            <person name="Labadie P.E."/>
            <person name="Jacobson A.L."/>
            <person name="Kennedy G.G."/>
            <person name="Srinivasan R."/>
            <person name="Hunt B.G."/>
        </authorList>
    </citation>
    <scope>NUCLEOTIDE SEQUENCE</scope>
    <source>
        <strain evidence="21">PL_HMW_Pooled</strain>
    </source>
</reference>
<feature type="region of interest" description="Disordered" evidence="19">
    <location>
        <begin position="1"/>
        <end position="88"/>
    </location>
</feature>
<evidence type="ECO:0000256" key="17">
    <source>
        <dbReference type="ARBA" id="ARBA00081271"/>
    </source>
</evidence>
<evidence type="ECO:0000259" key="20">
    <source>
        <dbReference type="SMART" id="SM00761"/>
    </source>
</evidence>
<keyword evidence="3" id="KW-1017">Isopeptide bond</keyword>
<evidence type="ECO:0000313" key="21">
    <source>
        <dbReference type="EMBL" id="KAK3930510.1"/>
    </source>
</evidence>
<evidence type="ECO:0000256" key="6">
    <source>
        <dbReference type="ARBA" id="ARBA00022843"/>
    </source>
</evidence>
<evidence type="ECO:0000256" key="8">
    <source>
        <dbReference type="ARBA" id="ARBA00023015"/>
    </source>
</evidence>
<feature type="compositionally biased region" description="Polar residues" evidence="19">
    <location>
        <begin position="400"/>
        <end position="413"/>
    </location>
</feature>
<feature type="region of interest" description="Disordered" evidence="19">
    <location>
        <begin position="1144"/>
        <end position="1198"/>
    </location>
</feature>
<evidence type="ECO:0000256" key="11">
    <source>
        <dbReference type="ARBA" id="ARBA00023163"/>
    </source>
</evidence>
<feature type="region of interest" description="Disordered" evidence="19">
    <location>
        <begin position="1397"/>
        <end position="1439"/>
    </location>
</feature>
<evidence type="ECO:0000256" key="1">
    <source>
        <dbReference type="ARBA" id="ARBA00004604"/>
    </source>
</evidence>
<dbReference type="Pfam" id="PF02671">
    <property type="entry name" value="PAH"/>
    <property type="match status" value="3"/>
</dbReference>
<dbReference type="Gene3D" id="1.20.1160.11">
    <property type="entry name" value="Paired amphipathic helix"/>
    <property type="match status" value="3"/>
</dbReference>
<keyword evidence="9" id="KW-0175">Coiled coil</keyword>
<dbReference type="GO" id="GO:0048511">
    <property type="term" value="P:rhythmic process"/>
    <property type="evidence" value="ECO:0007669"/>
    <property type="project" value="UniProtKB-KW"/>
</dbReference>
<dbReference type="Proteomes" id="UP001219518">
    <property type="component" value="Unassembled WGS sequence"/>
</dbReference>
<feature type="compositionally biased region" description="Low complexity" evidence="19">
    <location>
        <begin position="704"/>
        <end position="717"/>
    </location>
</feature>
<evidence type="ECO:0000256" key="4">
    <source>
        <dbReference type="ARBA" id="ARBA00022553"/>
    </source>
</evidence>
<keyword evidence="10" id="KW-0090">Biological rhythms</keyword>
<evidence type="ECO:0000256" key="2">
    <source>
        <dbReference type="ARBA" id="ARBA00022491"/>
    </source>
</evidence>
<dbReference type="Pfam" id="PF08295">
    <property type="entry name" value="Sin3_corepress"/>
    <property type="match status" value="1"/>
</dbReference>
<evidence type="ECO:0000256" key="16">
    <source>
        <dbReference type="ARBA" id="ARBA00075105"/>
    </source>
</evidence>
<dbReference type="PROSITE" id="PS51477">
    <property type="entry name" value="PAH"/>
    <property type="match status" value="3"/>
</dbReference>
<comment type="caution">
    <text evidence="21">The sequence shown here is derived from an EMBL/GenBank/DDBJ whole genome shotgun (WGS) entry which is preliminary data.</text>
</comment>
<protein>
    <recommendedName>
        <fullName evidence="15">Paired amphipathic helix protein Sin3a</fullName>
    </recommendedName>
    <alternativeName>
        <fullName evidence="16">Histone deacetylase complex subunit Sin3a</fullName>
    </alternativeName>
    <alternativeName>
        <fullName evidence="17">Transcriptional corepressor Sin3a</fullName>
    </alternativeName>
</protein>
<dbReference type="GO" id="GO:0000122">
    <property type="term" value="P:negative regulation of transcription by RNA polymerase II"/>
    <property type="evidence" value="ECO:0007669"/>
    <property type="project" value="TreeGrafter"/>
</dbReference>
<dbReference type="FunFam" id="1.20.1160.11:FF:000004">
    <property type="entry name" value="Paired amphipathic helix protein Sin3a"/>
    <property type="match status" value="1"/>
</dbReference>
<feature type="region of interest" description="Disordered" evidence="19">
    <location>
        <begin position="162"/>
        <end position="183"/>
    </location>
</feature>
<feature type="compositionally biased region" description="Low complexity" evidence="19">
    <location>
        <begin position="628"/>
        <end position="640"/>
    </location>
</feature>
<feature type="region of interest" description="Disordered" evidence="19">
    <location>
        <begin position="667"/>
        <end position="730"/>
    </location>
</feature>
<comment type="function">
    <text evidence="13">Acts as a transcriptional repressor. Corepressor for REST. Interacts with MXI1 to repress MYC responsive genes and antagonize MYC oncogenic activities. Also interacts with MXD1-MAX heterodimers to repress transcription by tethering SIN3A to DNA. Acts cooperatively with OGT to repress transcription in parallel with histone deacetylation. Involved in the control of the circadian rhythms. Required for the transcriptional repression of circadian target genes, such as PER1, mediated by the large PER complex through histone deacetylation. Cooperates with FOXK1 to regulate cell cycle progression probably by repressing cell cycle inhibitor genes expression. Required for cortical neuron differentiation and callosal axon elongation.</text>
</comment>
<evidence type="ECO:0000256" key="10">
    <source>
        <dbReference type="ARBA" id="ARBA00023108"/>
    </source>
</evidence>
<feature type="domain" description="Histone deacetylase interacting" evidence="20">
    <location>
        <begin position="864"/>
        <end position="964"/>
    </location>
</feature>
<feature type="compositionally biased region" description="Basic and acidic residues" evidence="19">
    <location>
        <begin position="1"/>
        <end position="10"/>
    </location>
</feature>
<feature type="region of interest" description="Disordered" evidence="19">
    <location>
        <begin position="368"/>
        <end position="515"/>
    </location>
</feature>
<keyword evidence="7" id="KW-0007">Acetylation</keyword>
<feature type="compositionally biased region" description="Low complexity" evidence="19">
    <location>
        <begin position="489"/>
        <end position="501"/>
    </location>
</feature>
<feature type="compositionally biased region" description="Acidic residues" evidence="19">
    <location>
        <begin position="1513"/>
        <end position="1525"/>
    </location>
</feature>
<dbReference type="PANTHER" id="PTHR12346">
    <property type="entry name" value="SIN3B-RELATED"/>
    <property type="match status" value="1"/>
</dbReference>
<dbReference type="Pfam" id="PF16879">
    <property type="entry name" value="Sin3a_C"/>
    <property type="match status" value="1"/>
</dbReference>
<dbReference type="PANTHER" id="PTHR12346:SF0">
    <property type="entry name" value="SIN3A, ISOFORM G"/>
    <property type="match status" value="1"/>
</dbReference>
<organism evidence="21 22">
    <name type="scientific">Frankliniella fusca</name>
    <dbReference type="NCBI Taxonomy" id="407009"/>
    <lineage>
        <taxon>Eukaryota</taxon>
        <taxon>Metazoa</taxon>
        <taxon>Ecdysozoa</taxon>
        <taxon>Arthropoda</taxon>
        <taxon>Hexapoda</taxon>
        <taxon>Insecta</taxon>
        <taxon>Pterygota</taxon>
        <taxon>Neoptera</taxon>
        <taxon>Paraneoptera</taxon>
        <taxon>Thysanoptera</taxon>
        <taxon>Terebrantia</taxon>
        <taxon>Thripoidea</taxon>
        <taxon>Thripidae</taxon>
        <taxon>Frankliniella</taxon>
    </lineage>
</organism>
<feature type="compositionally biased region" description="Polar residues" evidence="19">
    <location>
        <begin position="449"/>
        <end position="458"/>
    </location>
</feature>
<evidence type="ECO:0000256" key="18">
    <source>
        <dbReference type="PROSITE-ProRule" id="PRU00810"/>
    </source>
</evidence>
<feature type="compositionally biased region" description="Basic and acidic residues" evidence="19">
    <location>
        <begin position="1496"/>
        <end position="1512"/>
    </location>
</feature>
<comment type="subunit">
    <text evidence="14">Interacts with ARID4B, BRMS1L, HCFC1, HDAC1, HDAC2, MXI1, SAP30L, SAP130, SFPQ and TOPORS. Interacts with OGT (via TPRs 1-6); the interaction mediates transcriptional repression in parallel with histone deacetylase. Interacts with BAZ2A, MXD1, MXD3, MXD4, MBD2, DACH1, NCOR1, NR4A2, REST, RLIM, SAP30, SETDB1, SMYD2, and SUDS3. Interacts with PHF12 in a complex composed of HDAC1, PHF12 and SAP30. Interacts with TET1; the interaction recruits SIN3A to gene promoters. The large PER complex involved in the histone deacetylation is composed of at least HDAC1, PER2, SFPQ and SIN3A. Interacts with KLF11. Interacts with PPHLN1. Found in a complex with YY1, GON4L and HDAC1. Interacts (via PAH2) with FOXK1. Interacts with FOXK2. Found in a complex composed of at least SINHCAF, SIN3A, HDAC1, SAP30, RBBP4, OGT and TET1. Interacts with SINHCAF. Interacts with SPHK2.</text>
</comment>
<evidence type="ECO:0000256" key="13">
    <source>
        <dbReference type="ARBA" id="ARBA00056268"/>
    </source>
</evidence>
<dbReference type="InterPro" id="IPR003822">
    <property type="entry name" value="PAH"/>
</dbReference>
<evidence type="ECO:0000256" key="15">
    <source>
        <dbReference type="ARBA" id="ARBA00068512"/>
    </source>
</evidence>
<dbReference type="GO" id="GO:0070822">
    <property type="term" value="C:Sin3-type complex"/>
    <property type="evidence" value="ECO:0007669"/>
    <property type="project" value="TreeGrafter"/>
</dbReference>
<feature type="compositionally biased region" description="Acidic residues" evidence="19">
    <location>
        <begin position="1146"/>
        <end position="1160"/>
    </location>
</feature>
<feature type="region of interest" description="Disordered" evidence="19">
    <location>
        <begin position="1482"/>
        <end position="1544"/>
    </location>
</feature>
<feature type="compositionally biased region" description="Polar residues" evidence="19">
    <location>
        <begin position="380"/>
        <end position="391"/>
    </location>
</feature>
<evidence type="ECO:0000256" key="12">
    <source>
        <dbReference type="ARBA" id="ARBA00023242"/>
    </source>
</evidence>
<comment type="subcellular location">
    <subcellularLocation>
        <location evidence="1">Nucleus</location>
        <location evidence="1">Nucleolus</location>
    </subcellularLocation>
</comment>
<dbReference type="InterPro" id="IPR013194">
    <property type="entry name" value="HDAC_interact_dom"/>
</dbReference>
<evidence type="ECO:0000256" key="5">
    <source>
        <dbReference type="ARBA" id="ARBA00022737"/>
    </source>
</evidence>
<proteinExistence type="predicted"/>
<feature type="compositionally biased region" description="Low complexity" evidence="19">
    <location>
        <begin position="56"/>
        <end position="67"/>
    </location>
</feature>
<evidence type="ECO:0000313" key="22">
    <source>
        <dbReference type="Proteomes" id="UP001219518"/>
    </source>
</evidence>
<accession>A0AAE1I1D1</accession>
<name>A0AAE1I1D1_9NEOP</name>
<dbReference type="EMBL" id="JAHWGI010001411">
    <property type="protein sequence ID" value="KAK3930510.1"/>
    <property type="molecule type" value="Genomic_DNA"/>
</dbReference>
<feature type="compositionally biased region" description="Low complexity" evidence="19">
    <location>
        <begin position="13"/>
        <end position="29"/>
    </location>
</feature>
<dbReference type="SUPFAM" id="SSF47762">
    <property type="entry name" value="PAH2 domain"/>
    <property type="match status" value="3"/>
</dbReference>
<keyword evidence="11" id="KW-0804">Transcription</keyword>
<keyword evidence="22" id="KW-1185">Reference proteome</keyword>
<feature type="compositionally biased region" description="Basic and acidic residues" evidence="19">
    <location>
        <begin position="1170"/>
        <end position="1193"/>
    </location>
</feature>
<dbReference type="GO" id="GO:0005730">
    <property type="term" value="C:nucleolus"/>
    <property type="evidence" value="ECO:0007669"/>
    <property type="project" value="UniProtKB-SubCell"/>
</dbReference>
<keyword evidence="5" id="KW-0677">Repeat</keyword>
<keyword evidence="6" id="KW-0832">Ubl conjugation</keyword>
<keyword evidence="12 18" id="KW-0539">Nucleus</keyword>
<dbReference type="InterPro" id="IPR036600">
    <property type="entry name" value="PAH_sf"/>
</dbReference>
<reference evidence="21" key="1">
    <citation type="submission" date="2021-07" db="EMBL/GenBank/DDBJ databases">
        <authorList>
            <person name="Catto M.A."/>
            <person name="Jacobson A."/>
            <person name="Kennedy G."/>
            <person name="Labadie P."/>
            <person name="Hunt B.G."/>
            <person name="Srinivasan R."/>
        </authorList>
    </citation>
    <scope>NUCLEOTIDE SEQUENCE</scope>
    <source>
        <strain evidence="21">PL_HMW_Pooled</strain>
        <tissue evidence="21">Head</tissue>
    </source>
</reference>
<dbReference type="InterPro" id="IPR031693">
    <property type="entry name" value="Sin3_C"/>
</dbReference>
<feature type="region of interest" description="Disordered" evidence="19">
    <location>
        <begin position="627"/>
        <end position="655"/>
    </location>
</feature>
<keyword evidence="2" id="KW-0678">Repressor</keyword>
<feature type="compositionally biased region" description="Polar residues" evidence="19">
    <location>
        <begin position="683"/>
        <end position="692"/>
    </location>
</feature>
<evidence type="ECO:0000256" key="3">
    <source>
        <dbReference type="ARBA" id="ARBA00022499"/>
    </source>
</evidence>
<evidence type="ECO:0000256" key="14">
    <source>
        <dbReference type="ARBA" id="ARBA00061761"/>
    </source>
</evidence>
<keyword evidence="8" id="KW-0805">Transcription regulation</keyword>
<sequence>MKRRVEEAAKQEGSSSSSVSSGLSGRTSGPPGGPAIVYSGPVRQHNNRGITPPGLSTVSSPSYISSSTIHKNPSTLPPDRSVGSSVPSEVSMPSFSIAPTYTSTMPGATAIKTAGGGLQGGTPAGPGLQTTLHTLQAPTQVLTQQPHVIQTHQPIRHKVQTGATTPPTVAAPPQQSSQQSQQQFQKLKVEDALSYLDQVKFKFGNQPQVYNDFLDIMKEFKSQSIDTPGVIARVSDLFKGHPELIVGFNTFLPPGYKIEVQQNDQGFAFQVSVSIPSPTASTTTVVHTPGGPITSTHGHSTTLITPIGPPGSGSSSNNIVVAPILPPSTSVVTQGVAPVGVPTSTPPLQSGPPLATIGKPVTIISSSGSMVGHHSAPMVATSNHNTPSVTSGPPAVPVLLSNSSTANPASVSGGSVPHHASAPIHHAYPQPSVVPSAPPPGSTVPHGVNSVSSTSGAQTSVPSHHNTHSTHTPHHLTTAGTNLHHAGMAQAVSQAHQAVSQGLPHGETIPHSTQSQPVEFNHAINYVNKIKNRFQGQPDKYKRFLEILHTYQKEQRNLKEGSTMSGNTGGGKHLTEAEVYSQVAKLFENQEDLLAEFGQFLPDATSHQSAIGTKVLTNDHHAVKKPTNLKLSYNSNSSSTTRERDGTTPTSGLVMMGTHTDRVHTNINSASKFGNSGGVKRSPSFSSPTPNSAHHGHHQHLHSGSHGGHSAPHGVHGPQSHGPPPPKKHKACIRDVTLADAGKVGTLTDFAFFDNVRKALRSQEVYTNFLRCLQLFNEEVVSKSELVQLVTPFLGKYPELFRRFKDFVGACEGNVNAPGVHGLVGGLGSGGLGGNSLGVESISNNVARQDRPSGEHALEIDYSTCKRLGASYCALPKNYIQPKCTGRTSLCKEVLNDTWVSFPTWSEDSTFVTSRKTQYEEYIYRCEDERFELDVVIETNAATIRVLEGVHKKLQRLTPEEVAKFRLDDCLGGASPTIHQRALKRIYGDKAADIIDGLKKNPSVAVPVVLRRLKAKEEEWREAQKGFNKIWREQNEKYYLKSLDHQGINFKQNDVKQLRSKSLFNEIETLFDERHEQAEEGSSETTSGPHLVLPYKDKTVLNDAAELLIHHVKRQTSIHKEDKQRIKQLLRHFLPDLFFHPRQDLSDDEREDAENDEDSDANASKTTPGGDRREGSNGTPSKKEEETDGDVKPPPHAISQHPDECYSLFFGNNNWYLFYRLHHILCERLTRMYDRAVALANEEAKYRVDRKESTAIALRLKPKSEIDVEDYYPAFLDMVRNVLDGNMDSNAYEDTLREMFGIHAYIAFTLDKVVTYAVRQLQHLVSDDPCTECQEIFLSEQKRGGTAIGGPCSTAHLRTAAEVAYQRRAEQTLAEENCFKVLIYKRDCKVTIELLDTESEEQEQQTTATEPSKWTNFVDRERHFSNSEETNNAETGNRIKEERDVDGVLLRQRKAVFLARNVRRKKLGQTDVENEIKGIGPVAVPVPISEGNDSSEQEKSSTERKKKDKLSSEGDEEMEVDEDVEASGGRRQSKQGKPKPVRLNHKLNIESDNLDGADELQCHFNQNSYRMVYVINRDNYLYREQALPKARQSHPPVSTRLNNKFRSWHDEWARNHISDSQQKSNSDWMMGCGEGVVPNRTRVLTNNDISKPPYRIFNRYRVDRLVSESASSAAVSTADS</sequence>
<evidence type="ECO:0000256" key="19">
    <source>
        <dbReference type="SAM" id="MobiDB-lite"/>
    </source>
</evidence>
<dbReference type="FunFam" id="1.20.1160.11:FF:000002">
    <property type="entry name" value="Paired amphipathic helix protein SIN3"/>
    <property type="match status" value="1"/>
</dbReference>
<evidence type="ECO:0000256" key="7">
    <source>
        <dbReference type="ARBA" id="ARBA00022990"/>
    </source>
</evidence>
<gene>
    <name evidence="21" type="ORF">KUF71_005244</name>
</gene>
<feature type="compositionally biased region" description="Basic residues" evidence="19">
    <location>
        <begin position="694"/>
        <end position="703"/>
    </location>
</feature>
<dbReference type="FunFam" id="1.20.1160.11:FF:000001">
    <property type="entry name" value="Paired amphipathic helix protein Sin3"/>
    <property type="match status" value="1"/>
</dbReference>
<evidence type="ECO:0000256" key="9">
    <source>
        <dbReference type="ARBA" id="ARBA00023054"/>
    </source>
</evidence>
<dbReference type="InterPro" id="IPR039774">
    <property type="entry name" value="Sin3-like"/>
</dbReference>
<feature type="compositionally biased region" description="Basic residues" evidence="19">
    <location>
        <begin position="465"/>
        <end position="474"/>
    </location>
</feature>
<feature type="compositionally biased region" description="Basic residues" evidence="19">
    <location>
        <begin position="1531"/>
        <end position="1544"/>
    </location>
</feature>